<evidence type="ECO:0000259" key="10">
    <source>
        <dbReference type="PROSITE" id="PS50885"/>
    </source>
</evidence>
<dbReference type="SUPFAM" id="SSF47384">
    <property type="entry name" value="Homodimeric domain of signal transducing histidine kinase"/>
    <property type="match status" value="1"/>
</dbReference>
<dbReference type="Pfam" id="PF00512">
    <property type="entry name" value="HisKA"/>
    <property type="match status" value="1"/>
</dbReference>
<dbReference type="InterPro" id="IPR050351">
    <property type="entry name" value="BphY/WalK/GraS-like"/>
</dbReference>
<dbReference type="GO" id="GO:0016036">
    <property type="term" value="P:cellular response to phosphate starvation"/>
    <property type="evidence" value="ECO:0007669"/>
    <property type="project" value="TreeGrafter"/>
</dbReference>
<dbReference type="InterPro" id="IPR005467">
    <property type="entry name" value="His_kinase_dom"/>
</dbReference>
<dbReference type="InterPro" id="IPR003661">
    <property type="entry name" value="HisK_dim/P_dom"/>
</dbReference>
<keyword evidence="8" id="KW-0472">Membrane</keyword>
<evidence type="ECO:0000259" key="9">
    <source>
        <dbReference type="PROSITE" id="PS50109"/>
    </source>
</evidence>
<evidence type="ECO:0000256" key="8">
    <source>
        <dbReference type="SAM" id="Phobius"/>
    </source>
</evidence>
<dbReference type="GO" id="GO:0000155">
    <property type="term" value="F:phosphorelay sensor kinase activity"/>
    <property type="evidence" value="ECO:0007669"/>
    <property type="project" value="InterPro"/>
</dbReference>
<dbReference type="Proteomes" id="UP000248057">
    <property type="component" value="Unassembled WGS sequence"/>
</dbReference>
<comment type="catalytic activity">
    <reaction evidence="1">
        <text>ATP + protein L-histidine = ADP + protein N-phospho-L-histidine.</text>
        <dbReference type="EC" id="2.7.13.3"/>
    </reaction>
</comment>
<evidence type="ECO:0000256" key="1">
    <source>
        <dbReference type="ARBA" id="ARBA00000085"/>
    </source>
</evidence>
<dbReference type="SUPFAM" id="SSF158472">
    <property type="entry name" value="HAMP domain-like"/>
    <property type="match status" value="1"/>
</dbReference>
<dbReference type="SUPFAM" id="SSF55874">
    <property type="entry name" value="ATPase domain of HSP90 chaperone/DNA topoisomerase II/histidine kinase"/>
    <property type="match status" value="1"/>
</dbReference>
<dbReference type="Pfam" id="PF00672">
    <property type="entry name" value="HAMP"/>
    <property type="match status" value="1"/>
</dbReference>
<feature type="transmembrane region" description="Helical" evidence="8">
    <location>
        <begin position="7"/>
        <end position="30"/>
    </location>
</feature>
<dbReference type="PANTHER" id="PTHR45453">
    <property type="entry name" value="PHOSPHATE REGULON SENSOR PROTEIN PHOR"/>
    <property type="match status" value="1"/>
</dbReference>
<reference evidence="11 12" key="1">
    <citation type="submission" date="2018-05" db="EMBL/GenBank/DDBJ databases">
        <title>Genomic Encyclopedia of Type Strains, Phase IV (KMG-IV): sequencing the most valuable type-strain genomes for metagenomic binning, comparative biology and taxonomic classification.</title>
        <authorList>
            <person name="Goeker M."/>
        </authorList>
    </citation>
    <scope>NUCLEOTIDE SEQUENCE [LARGE SCALE GENOMIC DNA]</scope>
    <source>
        <strain evidence="11 12">DSM 24995</strain>
    </source>
</reference>
<comment type="subcellular location">
    <subcellularLocation>
        <location evidence="2">Membrane</location>
    </subcellularLocation>
</comment>
<feature type="domain" description="Histidine kinase" evidence="9">
    <location>
        <begin position="251"/>
        <end position="466"/>
    </location>
</feature>
<organism evidence="11 12">
    <name type="scientific">Hungatella effluvii</name>
    <dbReference type="NCBI Taxonomy" id="1096246"/>
    <lineage>
        <taxon>Bacteria</taxon>
        <taxon>Bacillati</taxon>
        <taxon>Bacillota</taxon>
        <taxon>Clostridia</taxon>
        <taxon>Lachnospirales</taxon>
        <taxon>Lachnospiraceae</taxon>
        <taxon>Hungatella</taxon>
    </lineage>
</organism>
<dbReference type="CDD" id="cd00082">
    <property type="entry name" value="HisKA"/>
    <property type="match status" value="1"/>
</dbReference>
<dbReference type="PRINTS" id="PR00344">
    <property type="entry name" value="BCTRLSENSOR"/>
</dbReference>
<dbReference type="EMBL" id="QJKD01000004">
    <property type="protein sequence ID" value="PXX54346.1"/>
    <property type="molecule type" value="Genomic_DNA"/>
</dbReference>
<evidence type="ECO:0000256" key="3">
    <source>
        <dbReference type="ARBA" id="ARBA00012438"/>
    </source>
</evidence>
<dbReference type="Gene3D" id="1.10.287.130">
    <property type="match status" value="1"/>
</dbReference>
<dbReference type="PROSITE" id="PS50109">
    <property type="entry name" value="HIS_KIN"/>
    <property type="match status" value="1"/>
</dbReference>
<evidence type="ECO:0000313" key="11">
    <source>
        <dbReference type="EMBL" id="PXX54346.1"/>
    </source>
</evidence>
<dbReference type="CDD" id="cd00075">
    <property type="entry name" value="HATPase"/>
    <property type="match status" value="1"/>
</dbReference>
<dbReference type="GO" id="GO:0004721">
    <property type="term" value="F:phosphoprotein phosphatase activity"/>
    <property type="evidence" value="ECO:0007669"/>
    <property type="project" value="TreeGrafter"/>
</dbReference>
<dbReference type="Pfam" id="PF02518">
    <property type="entry name" value="HATPase_c"/>
    <property type="match status" value="1"/>
</dbReference>
<keyword evidence="7" id="KW-0902">Two-component regulatory system</keyword>
<dbReference type="InterPro" id="IPR003660">
    <property type="entry name" value="HAMP_dom"/>
</dbReference>
<dbReference type="InterPro" id="IPR004358">
    <property type="entry name" value="Sig_transdc_His_kin-like_C"/>
</dbReference>
<dbReference type="InterPro" id="IPR003594">
    <property type="entry name" value="HATPase_dom"/>
</dbReference>
<evidence type="ECO:0000256" key="5">
    <source>
        <dbReference type="ARBA" id="ARBA00022679"/>
    </source>
</evidence>
<dbReference type="InterPro" id="IPR036890">
    <property type="entry name" value="HATPase_C_sf"/>
</dbReference>
<dbReference type="PANTHER" id="PTHR45453:SF1">
    <property type="entry name" value="PHOSPHATE REGULON SENSOR PROTEIN PHOR"/>
    <property type="match status" value="1"/>
</dbReference>
<dbReference type="EC" id="2.7.13.3" evidence="3"/>
<evidence type="ECO:0000313" key="12">
    <source>
        <dbReference type="Proteomes" id="UP000248057"/>
    </source>
</evidence>
<gene>
    <name evidence="11" type="ORF">DFR60_104171</name>
</gene>
<dbReference type="AlphaFoldDB" id="A0A2V3Y733"/>
<dbReference type="GO" id="GO:0005886">
    <property type="term" value="C:plasma membrane"/>
    <property type="evidence" value="ECO:0007669"/>
    <property type="project" value="TreeGrafter"/>
</dbReference>
<keyword evidence="12" id="KW-1185">Reference proteome</keyword>
<proteinExistence type="predicted"/>
<keyword evidence="4" id="KW-0597">Phosphoprotein</keyword>
<keyword evidence="8" id="KW-0812">Transmembrane</keyword>
<dbReference type="InterPro" id="IPR036097">
    <property type="entry name" value="HisK_dim/P_sf"/>
</dbReference>
<feature type="domain" description="HAMP" evidence="10">
    <location>
        <begin position="190"/>
        <end position="243"/>
    </location>
</feature>
<dbReference type="SMART" id="SM00388">
    <property type="entry name" value="HisKA"/>
    <property type="match status" value="1"/>
</dbReference>
<accession>A0A2V3Y733</accession>
<evidence type="ECO:0000256" key="6">
    <source>
        <dbReference type="ARBA" id="ARBA00022777"/>
    </source>
</evidence>
<comment type="caution">
    <text evidence="11">The sequence shown here is derived from an EMBL/GenBank/DDBJ whole genome shotgun (WGS) entry which is preliminary data.</text>
</comment>
<dbReference type="FunFam" id="3.30.565.10:FF:000006">
    <property type="entry name" value="Sensor histidine kinase WalK"/>
    <property type="match status" value="1"/>
</dbReference>
<keyword evidence="8" id="KW-1133">Transmembrane helix</keyword>
<dbReference type="GeneID" id="86061194"/>
<dbReference type="Gene3D" id="3.30.565.10">
    <property type="entry name" value="Histidine kinase-like ATPase, C-terminal domain"/>
    <property type="match status" value="1"/>
</dbReference>
<protein>
    <recommendedName>
        <fullName evidence="3">histidine kinase</fullName>
        <ecNumber evidence="3">2.7.13.3</ecNumber>
    </recommendedName>
</protein>
<dbReference type="SMART" id="SM00387">
    <property type="entry name" value="HATPase_c"/>
    <property type="match status" value="1"/>
</dbReference>
<evidence type="ECO:0000256" key="4">
    <source>
        <dbReference type="ARBA" id="ARBA00022553"/>
    </source>
</evidence>
<sequence length="467" mass="52609">MKKSLKNILIISYSLMALLIILSLSIFFHIRTDQLFEEYAKKQQKTQIDQIISQINQLYDKETGTFDKSGIGTIGYAALQNGYIIHIQSMNGKIDWDMRTHRSEECLMILEHAEGNMKGRYPNFKGSYAEDTYTLEREGTVIGSLRIGYYGPYSLSDQELELLGALNRSLLLIEAFSLLGVIILGILIARAVTRPIDSVIEVAQKIAGGEYGVQAEAARGMSETRHMVEAVNEMSQALETEERQKKQITADVAHELRTPLTNLQSHMEAMIDGIWEPTTERLESCHGEILRLAGMVGQLQELYSLENRGRELNRAEFNFRTLCDNICHDFELSIKEKQINLIMDIKSEENLYADYSRIKQCMVNLISNSLAYTPAGGTVAIVYSSAGKGRKEIRVEDNGIGVPKEELPNLFERFYRVDKSRSKKTGGMGIGLSITRAIVEKHGGRIYAENREGGGTRFVMVLPDKEK</sequence>
<evidence type="ECO:0000256" key="7">
    <source>
        <dbReference type="ARBA" id="ARBA00023012"/>
    </source>
</evidence>
<evidence type="ECO:0000256" key="2">
    <source>
        <dbReference type="ARBA" id="ARBA00004370"/>
    </source>
</evidence>
<dbReference type="PROSITE" id="PS50885">
    <property type="entry name" value="HAMP"/>
    <property type="match status" value="1"/>
</dbReference>
<dbReference type="CDD" id="cd06225">
    <property type="entry name" value="HAMP"/>
    <property type="match status" value="1"/>
</dbReference>
<keyword evidence="5" id="KW-0808">Transferase</keyword>
<dbReference type="Gene3D" id="6.10.340.10">
    <property type="match status" value="1"/>
</dbReference>
<dbReference type="SMART" id="SM00304">
    <property type="entry name" value="HAMP"/>
    <property type="match status" value="1"/>
</dbReference>
<dbReference type="RefSeq" id="WP_110322682.1">
    <property type="nucleotide sequence ID" value="NZ_QJKD01000004.1"/>
</dbReference>
<name>A0A2V3Y733_9FIRM</name>
<keyword evidence="6 11" id="KW-0418">Kinase</keyword>